<dbReference type="GO" id="GO:0004347">
    <property type="term" value="F:glucose-6-phosphate isomerase activity"/>
    <property type="evidence" value="ECO:0007669"/>
    <property type="project" value="UniProtKB-EC"/>
</dbReference>
<keyword evidence="12" id="KW-0312">Gluconeogenesis</keyword>
<dbReference type="EMBL" id="NPEU01000054">
    <property type="protein sequence ID" value="RAI39993.1"/>
    <property type="molecule type" value="Genomic_DNA"/>
</dbReference>
<gene>
    <name evidence="11 13" type="primary">tal</name>
    <name evidence="13" type="ORF">CH338_07625</name>
</gene>
<accession>A0A327KQT6</accession>
<dbReference type="InterPro" id="IPR001672">
    <property type="entry name" value="G6P_Isomerase"/>
</dbReference>
<evidence type="ECO:0000256" key="6">
    <source>
        <dbReference type="ARBA" id="ARBA00022490"/>
    </source>
</evidence>
<dbReference type="GO" id="GO:0006094">
    <property type="term" value="P:gluconeogenesis"/>
    <property type="evidence" value="ECO:0007669"/>
    <property type="project" value="UniProtKB-KW"/>
</dbReference>
<comment type="pathway">
    <text evidence="3 11">Carbohydrate degradation; pentose phosphate pathway; D-glyceraldehyde 3-phosphate and beta-D-fructose 6-phosphate from D-ribose 5-phosphate and D-xylulose 5-phosphate (non-oxidative stage): step 2/3.</text>
</comment>
<dbReference type="InterPro" id="IPR004732">
    <property type="entry name" value="Transaldolase_2"/>
</dbReference>
<dbReference type="PANTHER" id="PTHR10683:SF31">
    <property type="entry name" value="TRANSALDOLASE"/>
    <property type="match status" value="1"/>
</dbReference>
<dbReference type="GO" id="GO:0006096">
    <property type="term" value="P:glycolytic process"/>
    <property type="evidence" value="ECO:0007669"/>
    <property type="project" value="UniProtKB-UniPathway"/>
</dbReference>
<reference evidence="13 14" key="1">
    <citation type="submission" date="2017-07" db="EMBL/GenBank/DDBJ databases">
        <title>Draft Genome Sequences of Select Purple Nonsulfur Bacteria.</title>
        <authorList>
            <person name="Lasarre B."/>
            <person name="Mckinlay J.B."/>
        </authorList>
    </citation>
    <scope>NUCLEOTIDE SEQUENCE [LARGE SCALE GENOMIC DNA]</scope>
    <source>
        <strain evidence="13 14">DSM 11907</strain>
    </source>
</reference>
<comment type="caution">
    <text evidence="13">The sequence shown here is derived from an EMBL/GenBank/DDBJ whole genome shotgun (WGS) entry which is preliminary data.</text>
</comment>
<evidence type="ECO:0000256" key="12">
    <source>
        <dbReference type="RuleBase" id="RU000612"/>
    </source>
</evidence>
<dbReference type="Proteomes" id="UP000248863">
    <property type="component" value="Unassembled WGS sequence"/>
</dbReference>
<keyword evidence="8 11" id="KW-0570">Pentose shunt</keyword>
<dbReference type="PRINTS" id="PR00662">
    <property type="entry name" value="G6PISOMERASE"/>
</dbReference>
<comment type="similarity">
    <text evidence="4 11">Belongs to the transaldolase family. Type 2 subfamily.</text>
</comment>
<dbReference type="EC" id="2.2.1.2" evidence="5 11"/>
<organism evidence="13 14">
    <name type="scientific">Rhodoplanes elegans</name>
    <dbReference type="NCBI Taxonomy" id="29408"/>
    <lineage>
        <taxon>Bacteria</taxon>
        <taxon>Pseudomonadati</taxon>
        <taxon>Pseudomonadota</taxon>
        <taxon>Alphaproteobacteria</taxon>
        <taxon>Hyphomicrobiales</taxon>
        <taxon>Nitrobacteraceae</taxon>
        <taxon>Rhodoplanes</taxon>
    </lineage>
</organism>
<keyword evidence="9 11" id="KW-0704">Schiff base</keyword>
<dbReference type="UniPathway" id="UPA00115">
    <property type="reaction ID" value="UER00414"/>
</dbReference>
<dbReference type="InterPro" id="IPR001585">
    <property type="entry name" value="TAL/FSA"/>
</dbReference>
<comment type="catalytic activity">
    <reaction evidence="12">
        <text>alpha-D-glucose 6-phosphate = beta-D-fructose 6-phosphate</text>
        <dbReference type="Rhea" id="RHEA:11816"/>
        <dbReference type="ChEBI" id="CHEBI:57634"/>
        <dbReference type="ChEBI" id="CHEBI:58225"/>
        <dbReference type="EC" id="5.3.1.9"/>
    </reaction>
</comment>
<evidence type="ECO:0000256" key="2">
    <source>
        <dbReference type="ARBA" id="ARBA00004496"/>
    </source>
</evidence>
<dbReference type="PROSITE" id="PS01054">
    <property type="entry name" value="TRANSALDOLASE_1"/>
    <property type="match status" value="1"/>
</dbReference>
<dbReference type="InterPro" id="IPR013785">
    <property type="entry name" value="Aldolase_TIM"/>
</dbReference>
<dbReference type="GO" id="GO:0097367">
    <property type="term" value="F:carbohydrate derivative binding"/>
    <property type="evidence" value="ECO:0007669"/>
    <property type="project" value="InterPro"/>
</dbReference>
<evidence type="ECO:0000313" key="13">
    <source>
        <dbReference type="EMBL" id="RAI39993.1"/>
    </source>
</evidence>
<keyword evidence="14" id="KW-1185">Reference proteome</keyword>
<dbReference type="UniPathway" id="UPA00109">
    <property type="reaction ID" value="UER00181"/>
</dbReference>
<dbReference type="Pfam" id="PF00342">
    <property type="entry name" value="PGI"/>
    <property type="match status" value="1"/>
</dbReference>
<comment type="catalytic activity">
    <reaction evidence="10 11">
        <text>D-sedoheptulose 7-phosphate + D-glyceraldehyde 3-phosphate = D-erythrose 4-phosphate + beta-D-fructose 6-phosphate</text>
        <dbReference type="Rhea" id="RHEA:17053"/>
        <dbReference type="ChEBI" id="CHEBI:16897"/>
        <dbReference type="ChEBI" id="CHEBI:57483"/>
        <dbReference type="ChEBI" id="CHEBI:57634"/>
        <dbReference type="ChEBI" id="CHEBI:59776"/>
        <dbReference type="EC" id="2.2.1.2"/>
    </reaction>
</comment>
<dbReference type="GO" id="GO:0006098">
    <property type="term" value="P:pentose-phosphate shunt"/>
    <property type="evidence" value="ECO:0007669"/>
    <property type="project" value="UniProtKB-UniRule"/>
</dbReference>
<dbReference type="Pfam" id="PF00923">
    <property type="entry name" value="TAL_FSA"/>
    <property type="match status" value="1"/>
</dbReference>
<dbReference type="GO" id="GO:0004801">
    <property type="term" value="F:transaldolase activity"/>
    <property type="evidence" value="ECO:0007669"/>
    <property type="project" value="UniProtKB-UniRule"/>
</dbReference>
<evidence type="ECO:0000256" key="5">
    <source>
        <dbReference type="ARBA" id="ARBA00013151"/>
    </source>
</evidence>
<evidence type="ECO:0000256" key="1">
    <source>
        <dbReference type="ARBA" id="ARBA00003518"/>
    </source>
</evidence>
<dbReference type="CDD" id="cd05015">
    <property type="entry name" value="SIS_PGI_1"/>
    <property type="match status" value="1"/>
</dbReference>
<protein>
    <recommendedName>
        <fullName evidence="5 11">Transaldolase</fullName>
        <ecNumber evidence="5 11">2.2.1.2</ecNumber>
    </recommendedName>
</protein>
<dbReference type="PROSITE" id="PS51463">
    <property type="entry name" value="P_GLUCOSE_ISOMERASE_3"/>
    <property type="match status" value="1"/>
</dbReference>
<evidence type="ECO:0000256" key="10">
    <source>
        <dbReference type="ARBA" id="ARBA00048810"/>
    </source>
</evidence>
<dbReference type="PROSITE" id="PS00958">
    <property type="entry name" value="TRANSALDOLASE_2"/>
    <property type="match status" value="1"/>
</dbReference>
<dbReference type="GO" id="GO:0005737">
    <property type="term" value="C:cytoplasm"/>
    <property type="evidence" value="ECO:0007669"/>
    <property type="project" value="UniProtKB-SubCell"/>
</dbReference>
<dbReference type="CDD" id="cd00955">
    <property type="entry name" value="Transaldolase_like"/>
    <property type="match status" value="1"/>
</dbReference>
<dbReference type="OrthoDB" id="140919at2"/>
<evidence type="ECO:0000256" key="11">
    <source>
        <dbReference type="HAMAP-Rule" id="MF_00493"/>
    </source>
</evidence>
<dbReference type="Gene3D" id="3.40.50.10490">
    <property type="entry name" value="Glucose-6-phosphate isomerase like protein, domain 1"/>
    <property type="match status" value="3"/>
</dbReference>
<dbReference type="InterPro" id="IPR018225">
    <property type="entry name" value="Transaldolase_AS"/>
</dbReference>
<dbReference type="RefSeq" id="WP_111356532.1">
    <property type="nucleotide sequence ID" value="NZ_NHSK01000067.1"/>
</dbReference>
<comment type="subcellular location">
    <subcellularLocation>
        <location evidence="2 11">Cytoplasm</location>
    </subcellularLocation>
</comment>
<keyword evidence="6 11" id="KW-0963">Cytoplasm</keyword>
<evidence type="ECO:0000256" key="3">
    <source>
        <dbReference type="ARBA" id="ARBA00004857"/>
    </source>
</evidence>
<evidence type="ECO:0000256" key="9">
    <source>
        <dbReference type="ARBA" id="ARBA00023270"/>
    </source>
</evidence>
<comment type="pathway">
    <text evidence="12">Carbohydrate degradation; glycolysis; D-glyceraldehyde 3-phosphate and glycerone phosphate from D-glucose: step 2/4.</text>
</comment>
<feature type="active site" description="Schiff-base intermediate with substrate" evidence="11">
    <location>
        <position position="140"/>
    </location>
</feature>
<sequence length="949" mass="99526">MSLLKALHAQGQAVWLDFVARGFVEKGDLARLVADDGVRGVTSNPAIFEKAIGGSSEYDDAIRAALSDGDRSVVDLYEALAIADIQKAADVLRPVYDATGGADGYVSLEVSPYLALDTEATVAEARRLWADVARPNLMVKVPGTAPGVPAVRTLIGEGINVNVTLLFARRVYEEVADAYMAGLEDLAAKGGDVSKVASVASFFVSRIDSAVDAQLEAKAAAATDPAEKARIEELLGEIAIANAKLAYRSYEQMIVGARWKALAAKGARPQRLLWASTGTKNKAYSDVLYVDELIGPDTVNTVPPATLDAFRDHGTPAATLQRGVDEAEAALAALDRLGISLDAVTDQLVTEGVQLFADAADKLLGAVAQKRAEVLGDRINAQAIALPRDLAEAVAKETERWRAGGLIRRLWARDASVWTGADEAKWLGWLTGTVEGRAKLSDYQAFAADVKASGFTDVLLLGMGGSSLGPEVLAEVFGPQPGFPKLRILDSTDPAQVRATEAAVKLATTLVIVSSKSGSTTEPNVMLAYFFDRLKKTVGDKAGSHVVAVTDPGSSLEKVATRDGFRKIFHGEPTIGGRYSVLSPFGLVPAAAAGIDVEAFLDSADVMVHACGPDVPPAANPGVQLGLVLGLAAKAGRDKMTMLASPALADFGAWTEQLVAESTGKNGKAIIPVDGEPLGSVVCYGKDRIFVDLRLASDAASPHDAEIKALEHAGHPVVRITLRDRAAIAQEFFRFEIATAVAGAVMGINPFDQPDVEASKIKTRELTAAFEATGKLPPETPVASSGSFDVFTDPKNAEALRAAGAGADPASWLKAHLARVKPGDYVALLAYVARNPAHIGTLQAMRLAVRAHKTVATCVGFGPRFLHSTGQAYKGGPDTGVVLQITADDHPDLAIPGQTASFGIVKAAQARGDFGVLSERGRRALRIHIKTDVGAGLSALAAAVEQALS</sequence>
<dbReference type="NCBIfam" id="NF002881">
    <property type="entry name" value="PRK03343.1"/>
    <property type="match status" value="1"/>
</dbReference>
<comment type="function">
    <text evidence="1 11">Transaldolase is important for the balance of metabolites in the pentose-phosphate pathway.</text>
</comment>
<evidence type="ECO:0000256" key="8">
    <source>
        <dbReference type="ARBA" id="ARBA00023126"/>
    </source>
</evidence>
<evidence type="ECO:0000313" key="14">
    <source>
        <dbReference type="Proteomes" id="UP000248863"/>
    </source>
</evidence>
<dbReference type="NCBIfam" id="TIGR00876">
    <property type="entry name" value="tal_mycobact"/>
    <property type="match status" value="1"/>
</dbReference>
<evidence type="ECO:0000256" key="4">
    <source>
        <dbReference type="ARBA" id="ARBA00008426"/>
    </source>
</evidence>
<dbReference type="Gene3D" id="3.20.20.70">
    <property type="entry name" value="Aldolase class I"/>
    <property type="match status" value="1"/>
</dbReference>
<keyword evidence="12" id="KW-0324">Glycolysis</keyword>
<keyword evidence="12" id="KW-0413">Isomerase</keyword>
<dbReference type="PANTHER" id="PTHR10683">
    <property type="entry name" value="TRANSALDOLASE"/>
    <property type="match status" value="1"/>
</dbReference>
<dbReference type="SUPFAM" id="SSF51569">
    <property type="entry name" value="Aldolase"/>
    <property type="match status" value="1"/>
</dbReference>
<keyword evidence="7 11" id="KW-0808">Transferase</keyword>
<dbReference type="SUPFAM" id="SSF53697">
    <property type="entry name" value="SIS domain"/>
    <property type="match status" value="1"/>
</dbReference>
<comment type="similarity">
    <text evidence="12">Belongs to the GPI family.</text>
</comment>
<dbReference type="InterPro" id="IPR046348">
    <property type="entry name" value="SIS_dom_sf"/>
</dbReference>
<proteinExistence type="inferred from homology"/>
<name>A0A327KQT6_9BRAD</name>
<dbReference type="NCBIfam" id="NF007080">
    <property type="entry name" value="PRK09533.1"/>
    <property type="match status" value="1"/>
</dbReference>
<dbReference type="InterPro" id="IPR035476">
    <property type="entry name" value="SIS_PGI_1"/>
</dbReference>
<dbReference type="AlphaFoldDB" id="A0A327KQT6"/>
<dbReference type="HAMAP" id="MF_00493">
    <property type="entry name" value="Transaldolase_2"/>
    <property type="match status" value="1"/>
</dbReference>
<evidence type="ECO:0000256" key="7">
    <source>
        <dbReference type="ARBA" id="ARBA00022679"/>
    </source>
</evidence>